<dbReference type="InterPro" id="IPR015943">
    <property type="entry name" value="WD40/YVTN_repeat-like_dom_sf"/>
</dbReference>
<evidence type="ECO:0000256" key="1">
    <source>
        <dbReference type="ARBA" id="ARBA00022574"/>
    </source>
</evidence>
<dbReference type="PANTHER" id="PTHR44129">
    <property type="entry name" value="WD REPEAT-CONTAINING PROTEIN POP1"/>
    <property type="match status" value="1"/>
</dbReference>
<sequence>MVHLVAVFACLLIIGISTVTAATPPFTRKILQAPALQAQQTSPYEELNTTALTLTLTSQFSTGVDPINVMAAGFTAAFAKGRDHSFALATAWVQAISGTPEPTRTTYSNVYAQAVIFSFSQNTTAAAEAMVAIGQQGATYTPVVSNALFWAFQNSLSFQAAEAVALGIKITAAGPGCSAFDLDRVYSDIIVSAVNSGLRNVSDPAIVAGYSYGCGTANTVSRSLLEVLANAATSGQCGCAVITPALSSAYAYAAAGGNAVQVFQATTLRSGALTNCLQPVLAAQANATVTAVAGANATATITSIISAAVNSSASAYAAATVITNYINSQGCTPFIQTVLTNISATATAAASASTSTTTIGGVTTTNAAATASALAAIVVSSQQIIGCLQPQPTPPPIIFVPIPPAPPAPIAPVTTTSTSAVAVATVTINALQQRNSNACVTNIVQSVTSTATASVVVTVVEQYIITNGCTQFIQTTIIRAAAAAGATASVTTNGNFVSTSASASASTSVFIQTYGSSQVIKGCVVPTAPSPPPSPSPPSSPTPVPVDYAAQLRTALAARNGAAASSVIISSVTAGLPPTLTTLSVIQSYLQTPGCDGTCFDALTSASTTIASNRPSATRHLLQTSTQDLFSTTYLTTPSVIDCLKSRGPAVAPGLAPSGLIVVRPPTAASPAAAVSPTAGGAVRPPTAASPAAAVSPTSGGQPTFTTAQPVSQPQPIQPREAILCQRVKAHTSAVTASLVLSDGGHLKELITTSLDKTMALWRLQESEDDTPCSCADIEEVVRLTPNGSPIFSLVQDGLALGDTHRQVFCGNHSKEILAWEPPSGDMVEKVVLNGHTGWVRALATHGRWLFSSGCNHLRQWDMSRAVPTLKRDIKVVKGDIQGLATGSNRVFTCGSDGSLRAWEITKKGDLMEAGARDKAHKDRVTAVLFHNNFLYSVSYDGSVKMWDASTLELVMQVANAHDGEKIQCAAIGPDGFLYTGGDDKLVRRWRLGMLTPPTSSALFCHHYSVRALAAGPYETLVSGDAGGEVALWKV</sequence>
<evidence type="ECO:0000313" key="6">
    <source>
        <dbReference type="EMBL" id="KAK9815652.1"/>
    </source>
</evidence>
<evidence type="ECO:0000256" key="4">
    <source>
        <dbReference type="SAM" id="MobiDB-lite"/>
    </source>
</evidence>
<feature type="compositionally biased region" description="Polar residues" evidence="4">
    <location>
        <begin position="700"/>
        <end position="715"/>
    </location>
</feature>
<evidence type="ECO:0008006" key="8">
    <source>
        <dbReference type="Google" id="ProtNLM"/>
    </source>
</evidence>
<feature type="region of interest" description="Disordered" evidence="4">
    <location>
        <begin position="678"/>
        <end position="715"/>
    </location>
</feature>
<reference evidence="6 7" key="1">
    <citation type="journal article" date="2024" name="Nat. Commun.">
        <title>Phylogenomics reveals the evolutionary origins of lichenization in chlorophyte algae.</title>
        <authorList>
            <person name="Puginier C."/>
            <person name="Libourel C."/>
            <person name="Otte J."/>
            <person name="Skaloud P."/>
            <person name="Haon M."/>
            <person name="Grisel S."/>
            <person name="Petersen M."/>
            <person name="Berrin J.G."/>
            <person name="Delaux P.M."/>
            <person name="Dal Grande F."/>
            <person name="Keller J."/>
        </authorList>
    </citation>
    <scope>NUCLEOTIDE SEQUENCE [LARGE SCALE GENOMIC DNA]</scope>
    <source>
        <strain evidence="6 7">SAG 2043</strain>
    </source>
</reference>
<dbReference type="SUPFAM" id="SSF50978">
    <property type="entry name" value="WD40 repeat-like"/>
    <property type="match status" value="1"/>
</dbReference>
<dbReference type="InterPro" id="IPR019775">
    <property type="entry name" value="WD40_repeat_CS"/>
</dbReference>
<dbReference type="PROSITE" id="PS00678">
    <property type="entry name" value="WD_REPEATS_1"/>
    <property type="match status" value="1"/>
</dbReference>
<proteinExistence type="predicted"/>
<keyword evidence="7" id="KW-1185">Reference proteome</keyword>
<keyword evidence="2" id="KW-0677">Repeat</keyword>
<evidence type="ECO:0000313" key="7">
    <source>
        <dbReference type="Proteomes" id="UP001489004"/>
    </source>
</evidence>
<dbReference type="InterPro" id="IPR050349">
    <property type="entry name" value="WD_LIS1/nudF_dynein_reg"/>
</dbReference>
<dbReference type="SMART" id="SM00320">
    <property type="entry name" value="WD40"/>
    <property type="match status" value="6"/>
</dbReference>
<dbReference type="PROSITE" id="PS50294">
    <property type="entry name" value="WD_REPEATS_REGION"/>
    <property type="match status" value="1"/>
</dbReference>
<feature type="compositionally biased region" description="Low complexity" evidence="4">
    <location>
        <begin position="678"/>
        <end position="699"/>
    </location>
</feature>
<dbReference type="Proteomes" id="UP001489004">
    <property type="component" value="Unassembled WGS sequence"/>
</dbReference>
<keyword evidence="5" id="KW-0732">Signal</keyword>
<organism evidence="6 7">
    <name type="scientific">[Myrmecia] bisecta</name>
    <dbReference type="NCBI Taxonomy" id="41462"/>
    <lineage>
        <taxon>Eukaryota</taxon>
        <taxon>Viridiplantae</taxon>
        <taxon>Chlorophyta</taxon>
        <taxon>core chlorophytes</taxon>
        <taxon>Trebouxiophyceae</taxon>
        <taxon>Trebouxiales</taxon>
        <taxon>Trebouxiaceae</taxon>
        <taxon>Myrmecia</taxon>
    </lineage>
</organism>
<feature type="repeat" description="WD" evidence="3">
    <location>
        <begin position="918"/>
        <end position="957"/>
    </location>
</feature>
<feature type="chain" id="PRO_5043889681" description="Guanine nucleotide-binding protein subunit beta-like protein" evidence="5">
    <location>
        <begin position="22"/>
        <end position="1035"/>
    </location>
</feature>
<dbReference type="InterPro" id="IPR001680">
    <property type="entry name" value="WD40_rpt"/>
</dbReference>
<feature type="region of interest" description="Disordered" evidence="4">
    <location>
        <begin position="525"/>
        <end position="545"/>
    </location>
</feature>
<comment type="caution">
    <text evidence="6">The sequence shown here is derived from an EMBL/GenBank/DDBJ whole genome shotgun (WGS) entry which is preliminary data.</text>
</comment>
<evidence type="ECO:0000256" key="2">
    <source>
        <dbReference type="ARBA" id="ARBA00022737"/>
    </source>
</evidence>
<name>A0AAW1Q5J7_9CHLO</name>
<dbReference type="PROSITE" id="PS50082">
    <property type="entry name" value="WD_REPEATS_2"/>
    <property type="match status" value="1"/>
</dbReference>
<accession>A0AAW1Q5J7</accession>
<dbReference type="InterPro" id="IPR036322">
    <property type="entry name" value="WD40_repeat_dom_sf"/>
</dbReference>
<evidence type="ECO:0000256" key="5">
    <source>
        <dbReference type="SAM" id="SignalP"/>
    </source>
</evidence>
<dbReference type="Gene3D" id="2.130.10.10">
    <property type="entry name" value="YVTN repeat-like/Quinoprotein amine dehydrogenase"/>
    <property type="match status" value="2"/>
</dbReference>
<dbReference type="Pfam" id="PF00400">
    <property type="entry name" value="WD40"/>
    <property type="match status" value="2"/>
</dbReference>
<feature type="compositionally biased region" description="Pro residues" evidence="4">
    <location>
        <begin position="528"/>
        <end position="544"/>
    </location>
</feature>
<dbReference type="AlphaFoldDB" id="A0AAW1Q5J7"/>
<evidence type="ECO:0000256" key="3">
    <source>
        <dbReference type="PROSITE-ProRule" id="PRU00221"/>
    </source>
</evidence>
<feature type="signal peptide" evidence="5">
    <location>
        <begin position="1"/>
        <end position="21"/>
    </location>
</feature>
<gene>
    <name evidence="6" type="ORF">WJX72_007443</name>
</gene>
<protein>
    <recommendedName>
        <fullName evidence="8">Guanine nucleotide-binding protein subunit beta-like protein</fullName>
    </recommendedName>
</protein>
<dbReference type="EMBL" id="JALJOR010000006">
    <property type="protein sequence ID" value="KAK9815652.1"/>
    <property type="molecule type" value="Genomic_DNA"/>
</dbReference>
<keyword evidence="1 3" id="KW-0853">WD repeat</keyword>